<protein>
    <submittedName>
        <fullName evidence="1">Uncharacterized protein</fullName>
    </submittedName>
</protein>
<dbReference type="KEGG" id="snq:CP978_00410"/>
<dbReference type="AlphaFoldDB" id="A0A0B5D621"/>
<organism evidence="1 3">
    <name type="scientific">Streptomyces nodosus</name>
    <dbReference type="NCBI Taxonomy" id="40318"/>
    <lineage>
        <taxon>Bacteria</taxon>
        <taxon>Bacillati</taxon>
        <taxon>Actinomycetota</taxon>
        <taxon>Actinomycetes</taxon>
        <taxon>Kitasatosporales</taxon>
        <taxon>Streptomycetaceae</taxon>
        <taxon>Streptomyces</taxon>
    </lineage>
</organism>
<dbReference type="OrthoDB" id="3829505at2"/>
<reference evidence="1 3" key="2">
    <citation type="journal article" date="2016" name="Appl. Microbiol. Biotechnol.">
        <title>Exploiting the genome sequence of Streptomyces nodosus for enhanced antibiotic production.</title>
        <authorList>
            <person name="Sweeney P."/>
            <person name="Murphy C.D."/>
            <person name="Caffrey P."/>
        </authorList>
    </citation>
    <scope>NUCLEOTIDE SEQUENCE [LARGE SCALE GENOMIC DNA]</scope>
    <source>
        <strain evidence="1 3">ATCC 14899</strain>
    </source>
</reference>
<dbReference type="EMBL" id="CP009313">
    <property type="protein sequence ID" value="AJE38683.1"/>
    <property type="molecule type" value="Genomic_DNA"/>
</dbReference>
<evidence type="ECO:0000313" key="1">
    <source>
        <dbReference type="EMBL" id="AJE38683.1"/>
    </source>
</evidence>
<name>A0A0B5D621_9ACTN</name>
<gene>
    <name evidence="2" type="ORF">CP978_00410</name>
    <name evidence="1" type="ORF">SNOD_00070</name>
</gene>
<dbReference type="Proteomes" id="UP000031526">
    <property type="component" value="Chromosome"/>
</dbReference>
<dbReference type="STRING" id="40318.SNOD_00070"/>
<accession>A0A0B5D621</accession>
<sequence length="282" mass="29461">MVPSGLRTARDLAALSGRLFAAQRLQLPLRTRLALLETVARQAERCAAAAVYETRQAGASWEEIAAAAGTTATQASALWDTPALRVLFPPRQPQTDRQAAAQRLADALAYLQCSSGVSVDQAAEQAGLEVPYLLQVLDGGSVPAWPEVYTLVTVFGGAAEELRVLWESARGAVHPPVLPPQGAAGYLAAALRGQYLAAGSPALSQLSGRALLPSACIGQVLAGHHAPPWPATARLVRALGGRSEDIEPLWQAVLQAATALDGPQLPQQLGCADCRITAPHAP</sequence>
<dbReference type="EMBL" id="CP023747">
    <property type="protein sequence ID" value="QEV37258.1"/>
    <property type="molecule type" value="Genomic_DNA"/>
</dbReference>
<reference evidence="3" key="1">
    <citation type="submission" date="2014-09" db="EMBL/GenBank/DDBJ databases">
        <title>Sequence of the Streptomyces nodosus genome.</title>
        <authorList>
            <person name="Sweeney P."/>
            <person name="Stephens N."/>
            <person name="Murphy C."/>
            <person name="Caffrey P."/>
        </authorList>
    </citation>
    <scope>NUCLEOTIDE SEQUENCE [LARGE SCALE GENOMIC DNA]</scope>
    <source>
        <strain evidence="3">ATCC 14899</strain>
    </source>
</reference>
<reference evidence="2 4" key="3">
    <citation type="submission" date="2017-09" db="EMBL/GenBank/DDBJ databases">
        <title>Streptomyces genome completion.</title>
        <authorList>
            <person name="Lee N."/>
            <person name="Cho B.-K."/>
        </authorList>
    </citation>
    <scope>NUCLEOTIDE SEQUENCE [LARGE SCALE GENOMIC DNA]</scope>
    <source>
        <strain evidence="2 4">ATCC 14899</strain>
    </source>
</reference>
<dbReference type="HOGENOM" id="CLU_986671_0_0_11"/>
<evidence type="ECO:0000313" key="2">
    <source>
        <dbReference type="EMBL" id="QEV37258.1"/>
    </source>
</evidence>
<evidence type="ECO:0000313" key="4">
    <source>
        <dbReference type="Proteomes" id="UP000325763"/>
    </source>
</evidence>
<dbReference type="Proteomes" id="UP000325763">
    <property type="component" value="Chromosome"/>
</dbReference>
<evidence type="ECO:0000313" key="3">
    <source>
        <dbReference type="Proteomes" id="UP000031526"/>
    </source>
</evidence>
<proteinExistence type="predicted"/>
<dbReference type="RefSeq" id="WP_043436630.1">
    <property type="nucleotide sequence ID" value="NZ_CP009313.1"/>
</dbReference>
<keyword evidence="3" id="KW-1185">Reference proteome</keyword>